<protein>
    <submittedName>
        <fullName evidence="1">Uncharacterized protein</fullName>
    </submittedName>
</protein>
<accession>A0A515HJV6</accession>
<organism evidence="1">
    <name type="scientific">Sym plasmid</name>
    <dbReference type="NCBI Taxonomy" id="28430"/>
    <lineage>
        <taxon>other sequences</taxon>
        <taxon>plasmids</taxon>
    </lineage>
</organism>
<dbReference type="EMBL" id="MH392243">
    <property type="protein sequence ID" value="QDL89725.1"/>
    <property type="molecule type" value="Genomic_DNA"/>
</dbReference>
<gene>
    <name evidence="1" type="ORF">pTT25_00028</name>
    <name evidence="2" type="ORF">pTT25_00041</name>
</gene>
<sequence>MAPKNHPRTVSGALGVPTLTIATLRSLYQHRHSLYDFQRWAEEYLGLQDLEDPKVIQLQGSPPSRLTSSFNLTT</sequence>
<dbReference type="EMBL" id="MH392243">
    <property type="protein sequence ID" value="QDL89712.1"/>
    <property type="molecule type" value="Genomic_DNA"/>
</dbReference>
<geneLocation type="plasmid" evidence="1">
    <name>pTT25</name>
</geneLocation>
<evidence type="ECO:0000313" key="1">
    <source>
        <dbReference type="EMBL" id="QDL89712.1"/>
    </source>
</evidence>
<reference evidence="1" key="1">
    <citation type="submission" date="2018-05" db="EMBL/GenBank/DDBJ databases">
        <title>Plant species dependent abundance and diversity of IncP-1 plasmids in the rhizosphere - sequence analysis provides new insights into the role as efficient and dynamic means for rapid bacterial adaptation.</title>
        <authorList>
            <person name="Nour E."/>
            <person name="Shintani M."/>
            <person name="Elsayed T."/>
            <person name="Blau K."/>
            <person name="Jechalke S."/>
            <person name="Sproeer C."/>
            <person name="Bunk B."/>
            <person name="Overmann J."/>
            <person name="Smalla K."/>
        </authorList>
    </citation>
    <scope>NUCLEOTIDE SEQUENCE</scope>
    <source>
        <plasmid evidence="1">pTT25</plasmid>
    </source>
</reference>
<keyword evidence="1" id="KW-0614">Plasmid</keyword>
<name>A0A515HJV6_9ZZZZ</name>
<dbReference type="AlphaFoldDB" id="A0A515HJV6"/>
<proteinExistence type="predicted"/>
<evidence type="ECO:0000313" key="2">
    <source>
        <dbReference type="EMBL" id="QDL89725.1"/>
    </source>
</evidence>